<dbReference type="GO" id="GO:0003964">
    <property type="term" value="F:RNA-directed DNA polymerase activity"/>
    <property type="evidence" value="ECO:0007669"/>
    <property type="project" value="UniProtKB-KW"/>
</dbReference>
<protein>
    <submittedName>
        <fullName evidence="2">RNA-directed DNA polymerase, eukaryota, reverse transcriptase zinc-binding domain protein</fullName>
    </submittedName>
</protein>
<accession>A0ABQ5EJB7</accession>
<dbReference type="PANTHER" id="PTHR33116">
    <property type="entry name" value="REVERSE TRANSCRIPTASE ZINC-BINDING DOMAIN-CONTAINING PROTEIN-RELATED-RELATED"/>
    <property type="match status" value="1"/>
</dbReference>
<keyword evidence="2" id="KW-0548">Nucleotidyltransferase</keyword>
<comment type="caution">
    <text evidence="2">The sequence shown here is derived from an EMBL/GenBank/DDBJ whole genome shotgun (WGS) entry which is preliminary data.</text>
</comment>
<reference evidence="2" key="2">
    <citation type="submission" date="2022-01" db="EMBL/GenBank/DDBJ databases">
        <authorList>
            <person name="Yamashiro T."/>
            <person name="Shiraishi A."/>
            <person name="Satake H."/>
            <person name="Nakayama K."/>
        </authorList>
    </citation>
    <scope>NUCLEOTIDE SEQUENCE</scope>
</reference>
<organism evidence="2 3">
    <name type="scientific">Tanacetum coccineum</name>
    <dbReference type="NCBI Taxonomy" id="301880"/>
    <lineage>
        <taxon>Eukaryota</taxon>
        <taxon>Viridiplantae</taxon>
        <taxon>Streptophyta</taxon>
        <taxon>Embryophyta</taxon>
        <taxon>Tracheophyta</taxon>
        <taxon>Spermatophyta</taxon>
        <taxon>Magnoliopsida</taxon>
        <taxon>eudicotyledons</taxon>
        <taxon>Gunneridae</taxon>
        <taxon>Pentapetalae</taxon>
        <taxon>asterids</taxon>
        <taxon>campanulids</taxon>
        <taxon>Asterales</taxon>
        <taxon>Asteraceae</taxon>
        <taxon>Asteroideae</taxon>
        <taxon>Anthemideae</taxon>
        <taxon>Anthemidinae</taxon>
        <taxon>Tanacetum</taxon>
    </lineage>
</organism>
<dbReference type="Proteomes" id="UP001151760">
    <property type="component" value="Unassembled WGS sequence"/>
</dbReference>
<evidence type="ECO:0000259" key="1">
    <source>
        <dbReference type="Pfam" id="PF13966"/>
    </source>
</evidence>
<dbReference type="Pfam" id="PF13966">
    <property type="entry name" value="zf-RVT"/>
    <property type="match status" value="1"/>
</dbReference>
<dbReference type="InterPro" id="IPR026960">
    <property type="entry name" value="RVT-Znf"/>
</dbReference>
<reference evidence="2" key="1">
    <citation type="journal article" date="2022" name="Int. J. Mol. Sci.">
        <title>Draft Genome of Tanacetum Coccineum: Genomic Comparison of Closely Related Tanacetum-Family Plants.</title>
        <authorList>
            <person name="Yamashiro T."/>
            <person name="Shiraishi A."/>
            <person name="Nakayama K."/>
            <person name="Satake H."/>
        </authorList>
    </citation>
    <scope>NUCLEOTIDE SEQUENCE</scope>
</reference>
<name>A0ABQ5EJB7_9ASTR</name>
<keyword evidence="2" id="KW-0695">RNA-directed DNA polymerase</keyword>
<gene>
    <name evidence="2" type="ORF">Tco_0977141</name>
</gene>
<proteinExistence type="predicted"/>
<dbReference type="EMBL" id="BQNB010016368">
    <property type="protein sequence ID" value="GJT50984.1"/>
    <property type="molecule type" value="Genomic_DNA"/>
</dbReference>
<feature type="domain" description="Reverse transcriptase zinc-binding" evidence="1">
    <location>
        <begin position="149"/>
        <end position="216"/>
    </location>
</feature>
<evidence type="ECO:0000313" key="3">
    <source>
        <dbReference type="Proteomes" id="UP001151760"/>
    </source>
</evidence>
<evidence type="ECO:0000313" key="2">
    <source>
        <dbReference type="EMBL" id="GJT50984.1"/>
    </source>
</evidence>
<keyword evidence="2" id="KW-0808">Transferase</keyword>
<keyword evidence="3" id="KW-1185">Reference proteome</keyword>
<sequence length="267" mass="31231">MAWVKWDIILASLDQGGLGVGSLKAFNLALLQKWRWRLVTKPDSLWVKVIKAIHESPLCSRFNRLFRLDLDENCTINEWLISSNWIWHWRRSVTFERTEEMLRTLTNELRHTKLLSEPDTCMWSLSDDGLFSVAVTRRHIDQVILPSVNIATRWNTVLPKKVNIFIWRLRLDRFPHRLNLLKRGLEFDSISCPICNNHVESNDHIFFSCDVASSVWNLIRLWCHISDPQPSSCQDWLTWIDNRSGSINTKNRLYVIVASVLGALEIP</sequence>